<accession>A0A1D6JXD7</accession>
<feature type="region of interest" description="Disordered" evidence="1">
    <location>
        <begin position="65"/>
        <end position="104"/>
    </location>
</feature>
<organism evidence="2">
    <name type="scientific">Zea mays</name>
    <name type="common">Maize</name>
    <dbReference type="NCBI Taxonomy" id="4577"/>
    <lineage>
        <taxon>Eukaryota</taxon>
        <taxon>Viridiplantae</taxon>
        <taxon>Streptophyta</taxon>
        <taxon>Embryophyta</taxon>
        <taxon>Tracheophyta</taxon>
        <taxon>Spermatophyta</taxon>
        <taxon>Magnoliopsida</taxon>
        <taxon>Liliopsida</taxon>
        <taxon>Poales</taxon>
        <taxon>Poaceae</taxon>
        <taxon>PACMAD clade</taxon>
        <taxon>Panicoideae</taxon>
        <taxon>Andropogonodae</taxon>
        <taxon>Andropogoneae</taxon>
        <taxon>Tripsacinae</taxon>
        <taxon>Zea</taxon>
    </lineage>
</organism>
<dbReference type="EMBL" id="CM007647">
    <property type="protein sequence ID" value="ONL96349.1"/>
    <property type="molecule type" value="Genomic_DNA"/>
</dbReference>
<reference evidence="2" key="1">
    <citation type="submission" date="2015-12" db="EMBL/GenBank/DDBJ databases">
        <title>Update maize B73 reference genome by single molecule sequencing technologies.</title>
        <authorList>
            <consortium name="Maize Genome Sequencing Project"/>
            <person name="Ware D."/>
        </authorList>
    </citation>
    <scope>NUCLEOTIDE SEQUENCE [LARGE SCALE GENOMIC DNA]</scope>
    <source>
        <tissue evidence="2">Seedling</tissue>
    </source>
</reference>
<evidence type="ECO:0000313" key="2">
    <source>
        <dbReference type="EMBL" id="ONL96349.1"/>
    </source>
</evidence>
<feature type="compositionally biased region" description="Polar residues" evidence="1">
    <location>
        <begin position="65"/>
        <end position="80"/>
    </location>
</feature>
<protein>
    <submittedName>
        <fullName evidence="2">Maternal effect embryo arrest 59</fullName>
    </submittedName>
</protein>
<evidence type="ECO:0000256" key="1">
    <source>
        <dbReference type="SAM" id="MobiDB-lite"/>
    </source>
</evidence>
<gene>
    <name evidence="2" type="ORF">ZEAMMB73_Zm00001d028548</name>
</gene>
<sequence length="104" mass="11560">MWEMSSWRRSTTRTSAASASSTTRPERVSSRWTKLKAPPSNCLKIPMQRSDMLLAGETLLPTSGSRQLTRCTRRQTSQAEATAEGLYISSHENSDGCFPPLPLE</sequence>
<feature type="compositionally biased region" description="Low complexity" evidence="1">
    <location>
        <begin position="1"/>
        <end position="23"/>
    </location>
</feature>
<feature type="region of interest" description="Disordered" evidence="1">
    <location>
        <begin position="1"/>
        <end position="43"/>
    </location>
</feature>
<proteinExistence type="predicted"/>
<dbReference type="AlphaFoldDB" id="A0A1D6JXD7"/>
<name>A0A1D6JXD7_MAIZE</name>